<dbReference type="AlphaFoldDB" id="A0AA85K4G3"/>
<organism evidence="3 4">
    <name type="scientific">Trichobilharzia regenti</name>
    <name type="common">Nasal bird schistosome</name>
    <dbReference type="NCBI Taxonomy" id="157069"/>
    <lineage>
        <taxon>Eukaryota</taxon>
        <taxon>Metazoa</taxon>
        <taxon>Spiralia</taxon>
        <taxon>Lophotrochozoa</taxon>
        <taxon>Platyhelminthes</taxon>
        <taxon>Trematoda</taxon>
        <taxon>Digenea</taxon>
        <taxon>Strigeidida</taxon>
        <taxon>Schistosomatoidea</taxon>
        <taxon>Schistosomatidae</taxon>
        <taxon>Trichobilharzia</taxon>
    </lineage>
</organism>
<name>A0AA85K4G3_TRIRE</name>
<keyword evidence="3" id="KW-1185">Reference proteome</keyword>
<evidence type="ECO:0000256" key="1">
    <source>
        <dbReference type="SAM" id="MobiDB-lite"/>
    </source>
</evidence>
<dbReference type="InterPro" id="IPR039228">
    <property type="entry name" value="SZRD1"/>
</dbReference>
<evidence type="ECO:0000313" key="4">
    <source>
        <dbReference type="WBParaSite" id="TREG1_61060.1"/>
    </source>
</evidence>
<reference evidence="4" key="2">
    <citation type="submission" date="2023-11" db="UniProtKB">
        <authorList>
            <consortium name="WormBaseParasite"/>
        </authorList>
    </citation>
    <scope>IDENTIFICATION</scope>
</reference>
<feature type="compositionally biased region" description="Polar residues" evidence="1">
    <location>
        <begin position="113"/>
        <end position="127"/>
    </location>
</feature>
<feature type="region of interest" description="Disordered" evidence="1">
    <location>
        <begin position="47"/>
        <end position="66"/>
    </location>
</feature>
<evidence type="ECO:0000313" key="3">
    <source>
        <dbReference type="Proteomes" id="UP000050795"/>
    </source>
</evidence>
<proteinExistence type="predicted"/>
<dbReference type="Pfam" id="PF12752">
    <property type="entry name" value="SUZ"/>
    <property type="match status" value="1"/>
</dbReference>
<dbReference type="InterPro" id="IPR024771">
    <property type="entry name" value="SUZ"/>
</dbReference>
<protein>
    <recommendedName>
        <fullName evidence="2">SUZ domain-containing protein</fullName>
    </recommendedName>
</protein>
<dbReference type="PANTHER" id="PTHR31796">
    <property type="entry name" value="SUZ DOMAIN-CONTAINING PROTEIN 1"/>
    <property type="match status" value="1"/>
</dbReference>
<reference evidence="3" key="1">
    <citation type="submission" date="2022-06" db="EMBL/GenBank/DDBJ databases">
        <authorList>
            <person name="Berger JAMES D."/>
            <person name="Berger JAMES D."/>
        </authorList>
    </citation>
    <scope>NUCLEOTIDE SEQUENCE [LARGE SCALE GENOMIC DNA]</scope>
</reference>
<dbReference type="WBParaSite" id="TREG1_61060.1">
    <property type="protein sequence ID" value="TREG1_61060.1"/>
    <property type="gene ID" value="TREG1_61060"/>
</dbReference>
<evidence type="ECO:0000259" key="2">
    <source>
        <dbReference type="PROSITE" id="PS51673"/>
    </source>
</evidence>
<feature type="region of interest" description="Disordered" evidence="1">
    <location>
        <begin position="1"/>
        <end position="27"/>
    </location>
</feature>
<dbReference type="PANTHER" id="PTHR31796:SF2">
    <property type="entry name" value="SUZ DOMAIN-CONTAINING PROTEIN 1"/>
    <property type="match status" value="1"/>
</dbReference>
<dbReference type="Proteomes" id="UP000050795">
    <property type="component" value="Unassembled WGS sequence"/>
</dbReference>
<feature type="region of interest" description="Disordered" evidence="1">
    <location>
        <begin position="104"/>
        <end position="127"/>
    </location>
</feature>
<feature type="domain" description="SUZ" evidence="2">
    <location>
        <begin position="1"/>
        <end position="52"/>
    </location>
</feature>
<dbReference type="PROSITE" id="PS51673">
    <property type="entry name" value="SUZ"/>
    <property type="match status" value="1"/>
</dbReference>
<sequence>MEQPPIRILRRPCPHPSEIQKTPQRPTVVTKTLEQREADYAAARKRIMGSATPDPAEVETKDSEESDITKITEDINNLTLKKDSCIRLPLLRRRIRSYKQPLEVGANRKHQQHAQSTSNGVRQNLNGTNAGLQQTTAITLMQQFNLLQQQYQQTLTGFQKQLVSSGAHSSTNFNPLNFSSSLPQSHINHKYTHPPTFN</sequence>
<accession>A0AA85K4G3</accession>